<feature type="region of interest" description="Disordered" evidence="1">
    <location>
        <begin position="83"/>
        <end position="104"/>
    </location>
</feature>
<dbReference type="AlphaFoldDB" id="A0A6A6GUF4"/>
<feature type="compositionally biased region" description="Low complexity" evidence="1">
    <location>
        <begin position="256"/>
        <end position="269"/>
    </location>
</feature>
<dbReference type="PANTHER" id="PTHR39468">
    <property type="entry name" value="CHROMOSOME 7, WHOLE GENOME SHOTGUN SEQUENCE"/>
    <property type="match status" value="1"/>
</dbReference>
<name>A0A6A6GUF4_VIRVR</name>
<feature type="region of interest" description="Disordered" evidence="1">
    <location>
        <begin position="254"/>
        <end position="314"/>
    </location>
</feature>
<evidence type="ECO:0000313" key="3">
    <source>
        <dbReference type="EMBL" id="KAF2229259.1"/>
    </source>
</evidence>
<evidence type="ECO:0000313" key="4">
    <source>
        <dbReference type="Proteomes" id="UP000800092"/>
    </source>
</evidence>
<dbReference type="PANTHER" id="PTHR39468:SF1">
    <property type="entry name" value="MTF2-LIKE C-TERMINAL DOMAIN-CONTAINING PROTEIN"/>
    <property type="match status" value="1"/>
</dbReference>
<keyword evidence="4" id="KW-1185">Reference proteome</keyword>
<accession>A0A6A6GUF4</accession>
<proteinExistence type="predicted"/>
<dbReference type="OrthoDB" id="2444174at2759"/>
<dbReference type="InterPro" id="IPR040009">
    <property type="entry name" value="Mtf2/C5D6.12-like"/>
</dbReference>
<dbReference type="Proteomes" id="UP000800092">
    <property type="component" value="Unassembled WGS sequence"/>
</dbReference>
<evidence type="ECO:0000256" key="1">
    <source>
        <dbReference type="SAM" id="MobiDB-lite"/>
    </source>
</evidence>
<reference evidence="3" key="1">
    <citation type="journal article" date="2020" name="Stud. Mycol.">
        <title>101 Dothideomycetes genomes: a test case for predicting lifestyles and emergence of pathogens.</title>
        <authorList>
            <person name="Haridas S."/>
            <person name="Albert R."/>
            <person name="Binder M."/>
            <person name="Bloem J."/>
            <person name="Labutti K."/>
            <person name="Salamov A."/>
            <person name="Andreopoulos B."/>
            <person name="Baker S."/>
            <person name="Barry K."/>
            <person name="Bills G."/>
            <person name="Bluhm B."/>
            <person name="Cannon C."/>
            <person name="Castanera R."/>
            <person name="Culley D."/>
            <person name="Daum C."/>
            <person name="Ezra D."/>
            <person name="Gonzalez J."/>
            <person name="Henrissat B."/>
            <person name="Kuo A."/>
            <person name="Liang C."/>
            <person name="Lipzen A."/>
            <person name="Lutzoni F."/>
            <person name="Magnuson J."/>
            <person name="Mondo S."/>
            <person name="Nolan M."/>
            <person name="Ohm R."/>
            <person name="Pangilinan J."/>
            <person name="Park H.-J."/>
            <person name="Ramirez L."/>
            <person name="Alfaro M."/>
            <person name="Sun H."/>
            <person name="Tritt A."/>
            <person name="Yoshinaga Y."/>
            <person name="Zwiers L.-H."/>
            <person name="Turgeon B."/>
            <person name="Goodwin S."/>
            <person name="Spatafora J."/>
            <person name="Crous P."/>
            <person name="Grigoriev I."/>
        </authorList>
    </citation>
    <scope>NUCLEOTIDE SEQUENCE</scope>
    <source>
        <strain evidence="3">Tuck. ex Michener</strain>
    </source>
</reference>
<sequence length="476" mass="52969">MSPAKPLRSATTLLPFLYYTRTIHRGFYISPLSIIPSSSSSNRHRRNSRRLWSGKALQEPRSVSFSRSPKRLSRDSDYVPFEVPEDLRKTSPKESSERSVKSTLTDEEEKIFARLLADTQKRAAENDDIQELRRTSLKAIHSEREDQSGADSITEILQGALEATSKERLASTDKKEANISTTMPPPLRTLLKAKRASIERDRPTSTAHQDERIINRAQDMEFARVDKLLASAKTDVELWNILEKHVFARIQTLQTSVSPSSTSDSAASSRAHKERIKSTATHAATLHPTELTRQSARNPAPTPTSSSKPAPHQAHRDAALALLGPNYSAWLVRALRLLRHDFPSSTLAFSLLPRVKALGVASYALGASTMLYNELVSLHWTGFGDLEGVDALLREMEVGGLDFDAGTLEVLDAIVGVERRKRRGGEGRVMWLVARMDGEDRRAGKMLEWRKVVRERLEQDALMRGGGGEGCDEGEG</sequence>
<feature type="domain" description="Mtf2-like C-terminal" evidence="2">
    <location>
        <begin position="227"/>
        <end position="438"/>
    </location>
</feature>
<dbReference type="GO" id="GO:0005739">
    <property type="term" value="C:mitochondrion"/>
    <property type="evidence" value="ECO:0007669"/>
    <property type="project" value="InterPro"/>
</dbReference>
<dbReference type="Pfam" id="PF19189">
    <property type="entry name" value="Mtf2"/>
    <property type="match status" value="1"/>
</dbReference>
<evidence type="ECO:0000259" key="2">
    <source>
        <dbReference type="Pfam" id="PF19189"/>
    </source>
</evidence>
<gene>
    <name evidence="3" type="ORF">EV356DRAFT_19091</name>
</gene>
<organism evidence="3 4">
    <name type="scientific">Viridothelium virens</name>
    <name type="common">Speckled blister lichen</name>
    <name type="synonym">Trypethelium virens</name>
    <dbReference type="NCBI Taxonomy" id="1048519"/>
    <lineage>
        <taxon>Eukaryota</taxon>
        <taxon>Fungi</taxon>
        <taxon>Dikarya</taxon>
        <taxon>Ascomycota</taxon>
        <taxon>Pezizomycotina</taxon>
        <taxon>Dothideomycetes</taxon>
        <taxon>Dothideomycetes incertae sedis</taxon>
        <taxon>Trypetheliales</taxon>
        <taxon>Trypetheliaceae</taxon>
        <taxon>Viridothelium</taxon>
    </lineage>
</organism>
<feature type="compositionally biased region" description="Basic and acidic residues" evidence="1">
    <location>
        <begin position="164"/>
        <end position="177"/>
    </location>
</feature>
<feature type="region of interest" description="Disordered" evidence="1">
    <location>
        <begin position="164"/>
        <end position="189"/>
    </location>
</feature>
<dbReference type="InterPro" id="IPR043837">
    <property type="entry name" value="Mtf2-like_C"/>
</dbReference>
<dbReference type="EMBL" id="ML991870">
    <property type="protein sequence ID" value="KAF2229259.1"/>
    <property type="molecule type" value="Genomic_DNA"/>
</dbReference>
<feature type="compositionally biased region" description="Basic and acidic residues" evidence="1">
    <location>
        <begin position="85"/>
        <end position="100"/>
    </location>
</feature>
<protein>
    <recommendedName>
        <fullName evidence="2">Mtf2-like C-terminal domain-containing protein</fullName>
    </recommendedName>
</protein>